<evidence type="ECO:0000313" key="11">
    <source>
        <dbReference type="EMBL" id="QVV89076.1"/>
    </source>
</evidence>
<evidence type="ECO:0000256" key="3">
    <source>
        <dbReference type="ARBA" id="ARBA00022723"/>
    </source>
</evidence>
<dbReference type="PANTHER" id="PTHR42944:SF1">
    <property type="entry name" value="ADENINE DNA GLYCOSYLASE"/>
    <property type="match status" value="1"/>
</dbReference>
<dbReference type="GO" id="GO:0032357">
    <property type="term" value="F:oxidized purine DNA binding"/>
    <property type="evidence" value="ECO:0007669"/>
    <property type="project" value="TreeGrafter"/>
</dbReference>
<dbReference type="InterPro" id="IPR011257">
    <property type="entry name" value="DNA_glycosylase"/>
</dbReference>
<evidence type="ECO:0000256" key="1">
    <source>
        <dbReference type="ARBA" id="ARBA00001966"/>
    </source>
</evidence>
<keyword evidence="7" id="KW-0411">Iron-sulfur</keyword>
<keyword evidence="4" id="KW-0227">DNA damage</keyword>
<reference evidence="11 12" key="1">
    <citation type="submission" date="2021-05" db="EMBL/GenBank/DDBJ databases">
        <title>A novel Methanospirillum isolate from a pyrite-forming mixed culture.</title>
        <authorList>
            <person name="Bunk B."/>
            <person name="Sproer C."/>
            <person name="Spring S."/>
            <person name="Pester M."/>
        </authorList>
    </citation>
    <scope>NUCLEOTIDE SEQUENCE [LARGE SCALE GENOMIC DNA]</scope>
    <source>
        <strain evidence="11 12">J.3.6.1-F.2.7.3</strain>
    </source>
</reference>
<gene>
    <name evidence="11" type="ORF">KHC33_00615</name>
</gene>
<dbReference type="EMBL" id="CP075546">
    <property type="protein sequence ID" value="QVV89076.1"/>
    <property type="molecule type" value="Genomic_DNA"/>
</dbReference>
<keyword evidence="12" id="KW-1185">Reference proteome</keyword>
<evidence type="ECO:0000256" key="7">
    <source>
        <dbReference type="ARBA" id="ARBA00023014"/>
    </source>
</evidence>
<evidence type="ECO:0000256" key="6">
    <source>
        <dbReference type="ARBA" id="ARBA00023004"/>
    </source>
</evidence>
<dbReference type="InterPro" id="IPR003265">
    <property type="entry name" value="HhH-GPD_domain"/>
</dbReference>
<dbReference type="InterPro" id="IPR044298">
    <property type="entry name" value="MIG/MutY"/>
</dbReference>
<dbReference type="Proteomes" id="UP000680656">
    <property type="component" value="Chromosome"/>
</dbReference>
<dbReference type="PROSITE" id="PS01155">
    <property type="entry name" value="ENDONUCLEASE_III_2"/>
    <property type="match status" value="1"/>
</dbReference>
<dbReference type="InterPro" id="IPR023170">
    <property type="entry name" value="HhH_base_excis_C"/>
</dbReference>
<dbReference type="GO" id="GO:0051536">
    <property type="term" value="F:iron-sulfur cluster binding"/>
    <property type="evidence" value="ECO:0007669"/>
    <property type="project" value="UniProtKB-KW"/>
</dbReference>
<dbReference type="Gene3D" id="1.10.340.30">
    <property type="entry name" value="Hypothetical protein, domain 2"/>
    <property type="match status" value="1"/>
</dbReference>
<dbReference type="GO" id="GO:0035485">
    <property type="term" value="F:adenine/guanine mispair binding"/>
    <property type="evidence" value="ECO:0007669"/>
    <property type="project" value="TreeGrafter"/>
</dbReference>
<comment type="similarity">
    <text evidence="2">Belongs to the Nth/MutY family.</text>
</comment>
<protein>
    <submittedName>
        <fullName evidence="11">A/G-specific adenine glycosylase</fullName>
    </submittedName>
</protein>
<feature type="domain" description="HhH-GPD" evidence="10">
    <location>
        <begin position="52"/>
        <end position="200"/>
    </location>
</feature>
<dbReference type="KEGG" id="mrtj:KHC33_00615"/>
<dbReference type="GO" id="GO:0006298">
    <property type="term" value="P:mismatch repair"/>
    <property type="evidence" value="ECO:0007669"/>
    <property type="project" value="TreeGrafter"/>
</dbReference>
<name>A0A8E7B2C5_9EURY</name>
<evidence type="ECO:0000256" key="5">
    <source>
        <dbReference type="ARBA" id="ARBA00022801"/>
    </source>
</evidence>
<dbReference type="SMART" id="SM00478">
    <property type="entry name" value="ENDO3c"/>
    <property type="match status" value="1"/>
</dbReference>
<keyword evidence="3" id="KW-0479">Metal-binding</keyword>
<dbReference type="SUPFAM" id="SSF48150">
    <property type="entry name" value="DNA-glycosylase"/>
    <property type="match status" value="1"/>
</dbReference>
<dbReference type="GO" id="GO:0000701">
    <property type="term" value="F:purine-specific mismatch base pair DNA N-glycosylase activity"/>
    <property type="evidence" value="ECO:0007669"/>
    <property type="project" value="TreeGrafter"/>
</dbReference>
<evidence type="ECO:0000256" key="2">
    <source>
        <dbReference type="ARBA" id="ARBA00008343"/>
    </source>
</evidence>
<keyword evidence="8" id="KW-0234">DNA repair</keyword>
<dbReference type="Pfam" id="PF00730">
    <property type="entry name" value="HhH-GPD"/>
    <property type="match status" value="1"/>
</dbReference>
<organism evidence="11 12">
    <name type="scientific">Methanospirillum purgamenti</name>
    <dbReference type="NCBI Taxonomy" id="2834276"/>
    <lineage>
        <taxon>Archaea</taxon>
        <taxon>Methanobacteriati</taxon>
        <taxon>Methanobacteriota</taxon>
        <taxon>Stenosarchaea group</taxon>
        <taxon>Methanomicrobia</taxon>
        <taxon>Methanomicrobiales</taxon>
        <taxon>Methanospirillaceae</taxon>
        <taxon>Methanospirillum</taxon>
    </lineage>
</organism>
<dbReference type="PANTHER" id="PTHR42944">
    <property type="entry name" value="ADENINE DNA GLYCOSYLASE"/>
    <property type="match status" value="1"/>
</dbReference>
<keyword evidence="6" id="KW-0408">Iron</keyword>
<dbReference type="GO" id="GO:0006284">
    <property type="term" value="P:base-excision repair"/>
    <property type="evidence" value="ECO:0007669"/>
    <property type="project" value="InterPro"/>
</dbReference>
<accession>A0A8E7B2C5</accession>
<comment type="cofactor">
    <cofactor evidence="1">
        <name>[4Fe-4S] cluster</name>
        <dbReference type="ChEBI" id="CHEBI:49883"/>
    </cofactor>
</comment>
<dbReference type="GO" id="GO:0046872">
    <property type="term" value="F:metal ion binding"/>
    <property type="evidence" value="ECO:0007669"/>
    <property type="project" value="UniProtKB-KW"/>
</dbReference>
<dbReference type="InterPro" id="IPR004036">
    <property type="entry name" value="Endonuclease-III-like_CS2"/>
</dbReference>
<dbReference type="GO" id="GO:0034039">
    <property type="term" value="F:8-oxo-7,8-dihydroguanine DNA N-glycosylase activity"/>
    <property type="evidence" value="ECO:0007669"/>
    <property type="project" value="TreeGrafter"/>
</dbReference>
<dbReference type="CDD" id="cd00056">
    <property type="entry name" value="ENDO3c"/>
    <property type="match status" value="1"/>
</dbReference>
<evidence type="ECO:0000256" key="8">
    <source>
        <dbReference type="ARBA" id="ARBA00023204"/>
    </source>
</evidence>
<evidence type="ECO:0000313" key="12">
    <source>
        <dbReference type="Proteomes" id="UP000680656"/>
    </source>
</evidence>
<keyword evidence="9" id="KW-0326">Glycosidase</keyword>
<keyword evidence="5" id="KW-0378">Hydrolase</keyword>
<evidence type="ECO:0000256" key="9">
    <source>
        <dbReference type="ARBA" id="ARBA00023295"/>
    </source>
</evidence>
<dbReference type="AlphaFoldDB" id="A0A8E7B2C5"/>
<dbReference type="Gene3D" id="1.10.1670.10">
    <property type="entry name" value="Helix-hairpin-Helix base-excision DNA repair enzymes (C-terminal)"/>
    <property type="match status" value="1"/>
</dbReference>
<evidence type="ECO:0000259" key="10">
    <source>
        <dbReference type="SMART" id="SM00478"/>
    </source>
</evidence>
<evidence type="ECO:0000256" key="4">
    <source>
        <dbReference type="ARBA" id="ARBA00022763"/>
    </source>
</evidence>
<proteinExistence type="inferred from homology"/>
<sequence>MTGYMDEFFDSDDSVSIHRFNAMLSEFYLKNRRPMPWRDEITPYRVVVSEIMLQQTQVPRVLKKFEEFMQIFPDFAALAQASLEDVLRVWQGLGYNRRAKYLLQIAQEIMNRWDGVVPDDPAVLQTLPGIGAATAGSIVVFAYDRPVVFIETNVRRVFIHHFFQDRGSVSDKEIYPVLNRTLDHTHPRDWYYSIMDYGTYLAGAIENPNRRSRHYAVQSKFSGSDREIRGRILKILLDEGPTAVDIIHQKIQSEKERTDRILGQMIHEGLLMRDGSLIRFLDSKDFFL</sequence>